<proteinExistence type="inferred from homology"/>
<dbReference type="CDD" id="cd06558">
    <property type="entry name" value="crotonase-like"/>
    <property type="match status" value="1"/>
</dbReference>
<evidence type="ECO:0000313" key="3">
    <source>
        <dbReference type="EMBL" id="OAF12307.1"/>
    </source>
</evidence>
<evidence type="ECO:0000256" key="2">
    <source>
        <dbReference type="RuleBase" id="RU003707"/>
    </source>
</evidence>
<dbReference type="STRING" id="1505087.AYJ54_06580"/>
<evidence type="ECO:0000313" key="4">
    <source>
        <dbReference type="Proteomes" id="UP000076959"/>
    </source>
</evidence>
<dbReference type="PROSITE" id="PS00166">
    <property type="entry name" value="ENOYL_COA_HYDRATASE"/>
    <property type="match status" value="1"/>
</dbReference>
<gene>
    <name evidence="3" type="ORF">AYJ54_06580</name>
</gene>
<protein>
    <submittedName>
        <fullName evidence="3">Enoyl-CoA hydratase</fullName>
    </submittedName>
</protein>
<dbReference type="InterPro" id="IPR001753">
    <property type="entry name" value="Enoyl-CoA_hydra/iso"/>
</dbReference>
<dbReference type="EMBL" id="LUUB01000041">
    <property type="protein sequence ID" value="OAF12307.1"/>
    <property type="molecule type" value="Genomic_DNA"/>
</dbReference>
<sequence>MSSKKLVLVERQGKVGIVSLNRPERLNALSQALVDDLSSELRLLNEDNNIRAIVLTGAGDTFSSGFDLKEQMETRPTGVADWRTLLRHCFDGAFQFWRSPKPTIAAVRGHCLAGAFELALCCDMTVAAEDSVFGEPELKFGAGIIVMMLPFMVNPKRAKEIIFLGRDQISAREALDLGLVNRIVPAASVLDTAIEMANTMAVIDPMVVGQTKRAINKVYDTLGLGLALESALDIDMQIEGQGSVDKKQFMEIARSQGMRAAFQWRDARFQDVSSKKGGH</sequence>
<dbReference type="PANTHER" id="PTHR43802:SF1">
    <property type="entry name" value="IP11341P-RELATED"/>
    <property type="match status" value="1"/>
</dbReference>
<dbReference type="Proteomes" id="UP000076959">
    <property type="component" value="Unassembled WGS sequence"/>
</dbReference>
<name>A0A176YZW3_9BRAD</name>
<comment type="similarity">
    <text evidence="1 2">Belongs to the enoyl-CoA hydratase/isomerase family.</text>
</comment>
<dbReference type="SUPFAM" id="SSF52096">
    <property type="entry name" value="ClpP/crotonase"/>
    <property type="match status" value="1"/>
</dbReference>
<dbReference type="GO" id="GO:0003824">
    <property type="term" value="F:catalytic activity"/>
    <property type="evidence" value="ECO:0007669"/>
    <property type="project" value="InterPro"/>
</dbReference>
<dbReference type="OrthoDB" id="9795613at2"/>
<dbReference type="RefSeq" id="WP_063698967.1">
    <property type="nucleotide sequence ID" value="NZ_LUUB01000041.1"/>
</dbReference>
<accession>A0A176YZW3</accession>
<dbReference type="Pfam" id="PF00378">
    <property type="entry name" value="ECH_1"/>
    <property type="match status" value="1"/>
</dbReference>
<evidence type="ECO:0000256" key="1">
    <source>
        <dbReference type="ARBA" id="ARBA00005254"/>
    </source>
</evidence>
<keyword evidence="4" id="KW-1185">Reference proteome</keyword>
<comment type="caution">
    <text evidence="3">The sequence shown here is derived from an EMBL/GenBank/DDBJ whole genome shotgun (WGS) entry which is preliminary data.</text>
</comment>
<organism evidence="3 4">
    <name type="scientific">Bradyrhizobium centrolobii</name>
    <dbReference type="NCBI Taxonomy" id="1505087"/>
    <lineage>
        <taxon>Bacteria</taxon>
        <taxon>Pseudomonadati</taxon>
        <taxon>Pseudomonadota</taxon>
        <taxon>Alphaproteobacteria</taxon>
        <taxon>Hyphomicrobiales</taxon>
        <taxon>Nitrobacteraceae</taxon>
        <taxon>Bradyrhizobium</taxon>
    </lineage>
</organism>
<dbReference type="InterPro" id="IPR018376">
    <property type="entry name" value="Enoyl-CoA_hyd/isom_CS"/>
</dbReference>
<dbReference type="PANTHER" id="PTHR43802">
    <property type="entry name" value="ENOYL-COA HYDRATASE"/>
    <property type="match status" value="1"/>
</dbReference>
<dbReference type="InterPro" id="IPR029045">
    <property type="entry name" value="ClpP/crotonase-like_dom_sf"/>
</dbReference>
<dbReference type="Gene3D" id="3.90.226.10">
    <property type="entry name" value="2-enoyl-CoA Hydratase, Chain A, domain 1"/>
    <property type="match status" value="1"/>
</dbReference>
<dbReference type="AlphaFoldDB" id="A0A176YZW3"/>
<reference evidence="3 4" key="1">
    <citation type="submission" date="2016-03" db="EMBL/GenBank/DDBJ databases">
        <title>Draft Genome Sequence of the Strain BR 10245 (Bradyrhizobium sp.) isolated from nodules of Centrolobium paraense.</title>
        <authorList>
            <person name="Simoes-Araujo J.L.Sr."/>
            <person name="Barauna A.C."/>
            <person name="Silva K."/>
            <person name="Zilli J.E."/>
        </authorList>
    </citation>
    <scope>NUCLEOTIDE SEQUENCE [LARGE SCALE GENOMIC DNA]</scope>
    <source>
        <strain evidence="3 4">BR 10245</strain>
    </source>
</reference>